<dbReference type="GO" id="GO:0015562">
    <property type="term" value="F:efflux transmembrane transporter activity"/>
    <property type="evidence" value="ECO:0007669"/>
    <property type="project" value="TreeGrafter"/>
</dbReference>
<dbReference type="PANTHER" id="PTHR30469:SF33">
    <property type="entry name" value="SLR1207 PROTEIN"/>
    <property type="match status" value="1"/>
</dbReference>
<evidence type="ECO:0000256" key="1">
    <source>
        <dbReference type="SAM" id="Coils"/>
    </source>
</evidence>
<dbReference type="Gene3D" id="1.10.287.470">
    <property type="entry name" value="Helix hairpin bin"/>
    <property type="match status" value="1"/>
</dbReference>
<feature type="coiled-coil region" evidence="1">
    <location>
        <begin position="96"/>
        <end position="130"/>
    </location>
</feature>
<evidence type="ECO:0000313" key="7">
    <source>
        <dbReference type="Proteomes" id="UP000184241"/>
    </source>
</evidence>
<dbReference type="AlphaFoldDB" id="A0A1M6A1N0"/>
<accession>A0A1M6A1N0</accession>
<keyword evidence="3" id="KW-1133">Transmembrane helix</keyword>
<dbReference type="Pfam" id="PF25989">
    <property type="entry name" value="YknX_C"/>
    <property type="match status" value="1"/>
</dbReference>
<gene>
    <name evidence="6" type="ORF">SAMN02745941_03580</name>
</gene>
<dbReference type="InterPro" id="IPR058637">
    <property type="entry name" value="YknX-like_C"/>
</dbReference>
<proteinExistence type="predicted"/>
<evidence type="ECO:0000259" key="4">
    <source>
        <dbReference type="Pfam" id="PF25989"/>
    </source>
</evidence>
<dbReference type="Gene3D" id="2.40.50.100">
    <property type="match status" value="1"/>
</dbReference>
<keyword evidence="1" id="KW-0175">Coiled coil</keyword>
<evidence type="ECO:0000259" key="5">
    <source>
        <dbReference type="Pfam" id="PF25990"/>
    </source>
</evidence>
<protein>
    <submittedName>
        <fullName evidence="6">HlyD family secretion protein</fullName>
    </submittedName>
</protein>
<feature type="domain" description="YknX-like C-terminal permuted SH3-like" evidence="4">
    <location>
        <begin position="307"/>
        <end position="372"/>
    </location>
</feature>
<feature type="region of interest" description="Disordered" evidence="2">
    <location>
        <begin position="350"/>
        <end position="372"/>
    </location>
</feature>
<dbReference type="Gene3D" id="2.40.420.20">
    <property type="match status" value="1"/>
</dbReference>
<dbReference type="SUPFAM" id="SSF111369">
    <property type="entry name" value="HlyD-like secretion proteins"/>
    <property type="match status" value="1"/>
</dbReference>
<feature type="domain" description="YknX-like beta-barrel" evidence="5">
    <location>
        <begin position="215"/>
        <end position="300"/>
    </location>
</feature>
<evidence type="ECO:0000256" key="2">
    <source>
        <dbReference type="SAM" id="MobiDB-lite"/>
    </source>
</evidence>
<feature type="compositionally biased region" description="Acidic residues" evidence="2">
    <location>
        <begin position="353"/>
        <end position="362"/>
    </location>
</feature>
<dbReference type="GO" id="GO:1990281">
    <property type="term" value="C:efflux pump complex"/>
    <property type="evidence" value="ECO:0007669"/>
    <property type="project" value="TreeGrafter"/>
</dbReference>
<organism evidence="6 7">
    <name type="scientific">Clostridium intestinale DSM 6191</name>
    <dbReference type="NCBI Taxonomy" id="1121320"/>
    <lineage>
        <taxon>Bacteria</taxon>
        <taxon>Bacillati</taxon>
        <taxon>Bacillota</taxon>
        <taxon>Clostridia</taxon>
        <taxon>Eubacteriales</taxon>
        <taxon>Clostridiaceae</taxon>
        <taxon>Clostridium</taxon>
    </lineage>
</organism>
<feature type="transmembrane region" description="Helical" evidence="3">
    <location>
        <begin position="9"/>
        <end position="28"/>
    </location>
</feature>
<name>A0A1M6A1N0_9CLOT</name>
<keyword evidence="3" id="KW-0472">Membrane</keyword>
<dbReference type="PANTHER" id="PTHR30469">
    <property type="entry name" value="MULTIDRUG RESISTANCE PROTEIN MDTA"/>
    <property type="match status" value="1"/>
</dbReference>
<dbReference type="Gene3D" id="2.40.30.170">
    <property type="match status" value="1"/>
</dbReference>
<keyword evidence="3" id="KW-0812">Transmembrane</keyword>
<dbReference type="RefSeq" id="WP_139259374.1">
    <property type="nucleotide sequence ID" value="NZ_FQXU01000012.1"/>
</dbReference>
<evidence type="ECO:0000313" key="6">
    <source>
        <dbReference type="EMBL" id="SHI30411.1"/>
    </source>
</evidence>
<dbReference type="EMBL" id="FQXU01000012">
    <property type="protein sequence ID" value="SHI30411.1"/>
    <property type="molecule type" value="Genomic_DNA"/>
</dbReference>
<evidence type="ECO:0000256" key="3">
    <source>
        <dbReference type="SAM" id="Phobius"/>
    </source>
</evidence>
<dbReference type="Pfam" id="PF25990">
    <property type="entry name" value="Beta-barrel_YknX"/>
    <property type="match status" value="1"/>
</dbReference>
<dbReference type="Proteomes" id="UP000184241">
    <property type="component" value="Unassembled WGS sequence"/>
</dbReference>
<dbReference type="InterPro" id="IPR058636">
    <property type="entry name" value="Beta-barrel_YknX"/>
</dbReference>
<feature type="compositionally biased region" description="Basic and acidic residues" evidence="2">
    <location>
        <begin position="363"/>
        <end position="372"/>
    </location>
</feature>
<sequence length="372" mass="40689">MKKLKKNHIILIAIAAIILATSIGFYLLKKNMHTNEKAKINTYTISSGEKVFVNGIIGPEGTEDIYLDATKGKIDKVSVKDGQVIKKGDNLFTYKNEQVTEQINQINSQLKASKSQREELLAQKKAQEEAIKNQALLASQNPTEDKATNTSNINSSLISTASIDSQISAYEEQLTSLKNKEYSSINAPIDGRVILHGESNNMTSPYITIESVNFYIKGTVNEKDQPKLKENQLAEIIILPTNQKITGKVTTVGNRPVTNNIAIANAATATAGANISNYDVIITLDSQENLTNGFHVQATIKLDDKGIEIPKASILKEGEESYVFKVVDKKLVKQVIAYSEDGEKAIVTSGLSEGDEIAENPNDEMKEGISVE</sequence>
<reference evidence="6 7" key="1">
    <citation type="submission" date="2016-11" db="EMBL/GenBank/DDBJ databases">
        <authorList>
            <person name="Jaros S."/>
            <person name="Januszkiewicz K."/>
            <person name="Wedrychowicz H."/>
        </authorList>
    </citation>
    <scope>NUCLEOTIDE SEQUENCE [LARGE SCALE GENOMIC DNA]</scope>
    <source>
        <strain evidence="6 7">DSM 6191</strain>
    </source>
</reference>